<evidence type="ECO:0000259" key="9">
    <source>
        <dbReference type="Pfam" id="PF02254"/>
    </source>
</evidence>
<evidence type="ECO:0000256" key="4">
    <source>
        <dbReference type="ARBA" id="ARBA00022692"/>
    </source>
</evidence>
<feature type="transmembrane region" description="Helical" evidence="7">
    <location>
        <begin position="307"/>
        <end position="326"/>
    </location>
</feature>
<evidence type="ECO:0000256" key="7">
    <source>
        <dbReference type="SAM" id="Phobius"/>
    </source>
</evidence>
<evidence type="ECO:0000256" key="5">
    <source>
        <dbReference type="ARBA" id="ARBA00022989"/>
    </source>
</evidence>
<dbReference type="Gene3D" id="3.40.50.720">
    <property type="entry name" value="NAD(P)-binding Rossmann-like Domain"/>
    <property type="match status" value="1"/>
</dbReference>
<dbReference type="AlphaFoldDB" id="A0A8J8Q2L7"/>
<evidence type="ECO:0000256" key="3">
    <source>
        <dbReference type="ARBA" id="ARBA00022448"/>
    </source>
</evidence>
<organism evidence="10 11">
    <name type="scientific">Natronococcus pandeyae</name>
    <dbReference type="NCBI Taxonomy" id="2055836"/>
    <lineage>
        <taxon>Archaea</taxon>
        <taxon>Methanobacteriati</taxon>
        <taxon>Methanobacteriota</taxon>
        <taxon>Stenosarchaea group</taxon>
        <taxon>Halobacteria</taxon>
        <taxon>Halobacteriales</taxon>
        <taxon>Natrialbaceae</taxon>
        <taxon>Natronococcus</taxon>
    </lineage>
</organism>
<feature type="transmembrane region" description="Helical" evidence="7">
    <location>
        <begin position="59"/>
        <end position="76"/>
    </location>
</feature>
<keyword evidence="5 7" id="KW-1133">Transmembrane helix</keyword>
<dbReference type="InterPro" id="IPR003148">
    <property type="entry name" value="RCK_N"/>
</dbReference>
<dbReference type="InterPro" id="IPR006153">
    <property type="entry name" value="Cation/H_exchanger_TM"/>
</dbReference>
<sequence length="584" mass="63736">MVSEVALTIDLAIIVFSATLAGFVAKQTGQPTIIAYIVAGIVIGPAALGLVEVSELTELLSELGLAFLLFLLGIKMRLEEIQYILSPIVKISIPQMTAVFLAGAGISLALGFTPLESLLIGLAVMYSSTAVVVKMLTDKDEATSLHGKIDVGVLLVQDIVVVIILAVLAAGRPDDVAEVATTLGVVLVLVALVTVAAVAASQTVLPLVFRRIADNKEVFFLVALSWAFLFVFVSDNVNLFLAPLGIEAYLSIEMGAFLAGLAIAQLPYSKELQDRVNPLTDLFVMVFFVSVALDLGTDQLLFYAQEAVIAALVLMPVKFLVFFYLIDWQGFGTETTFLGSINMMQVSEFGIIVAAVAFEGGFIDAEVLGFMTLLAIFTMSVSVYFIEFNHQLFERFEPTLSRWTGDGSFEGGKREYRDHAVVIGYDEVTRNALPILADRYEDVVVVDRTVDHIETLEEEGYDAIYGDFRNATIRKDAAIKKAAFALSSSVQPEVNKALLREVSEDTVVFVEAERIEHATELYDRGAHCVVMPPYFAADRLADYLRAYLEEEAPFEEAIDDDVELLESPEPFPEPADRLGGDLDD</sequence>
<gene>
    <name evidence="10" type="ORF">CV102_24855</name>
</gene>
<comment type="subcellular location">
    <subcellularLocation>
        <location evidence="1">Membrane</location>
        <topology evidence="1">Multi-pass membrane protein</topology>
    </subcellularLocation>
</comment>
<dbReference type="InterPro" id="IPR036291">
    <property type="entry name" value="NAD(P)-bd_dom_sf"/>
</dbReference>
<dbReference type="OrthoDB" id="43518at2157"/>
<comment type="caution">
    <text evidence="10">The sequence shown here is derived from an EMBL/GenBank/DDBJ whole genome shotgun (WGS) entry which is preliminary data.</text>
</comment>
<feature type="transmembrane region" description="Helical" evidence="7">
    <location>
        <begin position="346"/>
        <end position="363"/>
    </location>
</feature>
<keyword evidence="3" id="KW-0813">Transport</keyword>
<dbReference type="Pfam" id="PF00999">
    <property type="entry name" value="Na_H_Exchanger"/>
    <property type="match status" value="1"/>
</dbReference>
<feature type="domain" description="RCK N-terminal" evidence="9">
    <location>
        <begin position="421"/>
        <end position="532"/>
    </location>
</feature>
<evidence type="ECO:0000256" key="6">
    <source>
        <dbReference type="ARBA" id="ARBA00023136"/>
    </source>
</evidence>
<dbReference type="RefSeq" id="WP_148860662.1">
    <property type="nucleotide sequence ID" value="NZ_PHNJ01000025.1"/>
</dbReference>
<dbReference type="Proteomes" id="UP000766904">
    <property type="component" value="Unassembled WGS sequence"/>
</dbReference>
<reference evidence="10" key="1">
    <citation type="submission" date="2017-11" db="EMBL/GenBank/DDBJ databases">
        <authorList>
            <person name="Kajale S.C."/>
            <person name="Sharma A."/>
        </authorList>
    </citation>
    <scope>NUCLEOTIDE SEQUENCE</scope>
    <source>
        <strain evidence="10">LS1_42</strain>
    </source>
</reference>
<keyword evidence="6 7" id="KW-0472">Membrane</keyword>
<evidence type="ECO:0000313" key="10">
    <source>
        <dbReference type="EMBL" id="TYL35985.1"/>
    </source>
</evidence>
<feature type="transmembrane region" description="Helical" evidence="7">
    <location>
        <begin position="183"/>
        <end position="209"/>
    </location>
</feature>
<evidence type="ECO:0000313" key="11">
    <source>
        <dbReference type="Proteomes" id="UP000766904"/>
    </source>
</evidence>
<feature type="transmembrane region" description="Helical" evidence="7">
    <location>
        <begin position="240"/>
        <end position="264"/>
    </location>
</feature>
<evidence type="ECO:0000259" key="8">
    <source>
        <dbReference type="Pfam" id="PF00999"/>
    </source>
</evidence>
<feature type="transmembrane region" description="Helical" evidence="7">
    <location>
        <begin position="6"/>
        <end position="25"/>
    </location>
</feature>
<dbReference type="EMBL" id="PHNJ01000025">
    <property type="protein sequence ID" value="TYL35985.1"/>
    <property type="molecule type" value="Genomic_DNA"/>
</dbReference>
<feature type="domain" description="Cation/H+ exchanger transmembrane" evidence="8">
    <location>
        <begin position="16"/>
        <end position="381"/>
    </location>
</feature>
<dbReference type="GO" id="GO:0006813">
    <property type="term" value="P:potassium ion transport"/>
    <property type="evidence" value="ECO:0007669"/>
    <property type="project" value="InterPro"/>
</dbReference>
<feature type="transmembrane region" description="Helical" evidence="7">
    <location>
        <begin position="149"/>
        <end position="171"/>
    </location>
</feature>
<dbReference type="PANTHER" id="PTHR42751">
    <property type="entry name" value="SODIUM/HYDROGEN EXCHANGER FAMILY/TRKA DOMAIN PROTEIN"/>
    <property type="match status" value="1"/>
</dbReference>
<evidence type="ECO:0000256" key="2">
    <source>
        <dbReference type="ARBA" id="ARBA00005551"/>
    </source>
</evidence>
<protein>
    <submittedName>
        <fullName evidence="10">Potassium transporter Kef</fullName>
    </submittedName>
</protein>
<feature type="transmembrane region" description="Helical" evidence="7">
    <location>
        <begin position="88"/>
        <end position="112"/>
    </location>
</feature>
<keyword evidence="4 7" id="KW-0812">Transmembrane</keyword>
<dbReference type="PANTHER" id="PTHR42751:SF6">
    <property type="entry name" value="CONSERVED INTEGRAL MEMBRANE TRANSPORT PROTEIN-RELATED"/>
    <property type="match status" value="1"/>
</dbReference>
<feature type="transmembrane region" description="Helical" evidence="7">
    <location>
        <begin position="369"/>
        <end position="386"/>
    </location>
</feature>
<keyword evidence="11" id="KW-1185">Reference proteome</keyword>
<feature type="transmembrane region" description="Helical" evidence="7">
    <location>
        <begin position="218"/>
        <end position="234"/>
    </location>
</feature>
<dbReference type="GO" id="GO:0015297">
    <property type="term" value="F:antiporter activity"/>
    <property type="evidence" value="ECO:0007669"/>
    <property type="project" value="InterPro"/>
</dbReference>
<accession>A0A8J8Q2L7</accession>
<dbReference type="GO" id="GO:1902600">
    <property type="term" value="P:proton transmembrane transport"/>
    <property type="evidence" value="ECO:0007669"/>
    <property type="project" value="InterPro"/>
</dbReference>
<name>A0A8J8Q2L7_9EURY</name>
<dbReference type="GO" id="GO:0016020">
    <property type="term" value="C:membrane"/>
    <property type="evidence" value="ECO:0007669"/>
    <property type="project" value="UniProtKB-SubCell"/>
</dbReference>
<dbReference type="Pfam" id="PF02254">
    <property type="entry name" value="TrkA_N"/>
    <property type="match status" value="1"/>
</dbReference>
<feature type="transmembrane region" description="Helical" evidence="7">
    <location>
        <begin position="32"/>
        <end position="53"/>
    </location>
</feature>
<evidence type="ECO:0000256" key="1">
    <source>
        <dbReference type="ARBA" id="ARBA00004141"/>
    </source>
</evidence>
<feature type="transmembrane region" description="Helical" evidence="7">
    <location>
        <begin position="276"/>
        <end position="295"/>
    </location>
</feature>
<dbReference type="SUPFAM" id="SSF51735">
    <property type="entry name" value="NAD(P)-binding Rossmann-fold domains"/>
    <property type="match status" value="1"/>
</dbReference>
<dbReference type="InterPro" id="IPR038770">
    <property type="entry name" value="Na+/solute_symporter_sf"/>
</dbReference>
<dbReference type="Gene3D" id="1.20.1530.20">
    <property type="match status" value="1"/>
</dbReference>
<proteinExistence type="inferred from homology"/>
<comment type="similarity">
    <text evidence="2">Belongs to the monovalent cation:proton antiporter 2 (CPA2) transporter (TC 2.A.37) family.</text>
</comment>